<feature type="region of interest" description="Disordered" evidence="12">
    <location>
        <begin position="225"/>
        <end position="293"/>
    </location>
</feature>
<evidence type="ECO:0000256" key="7">
    <source>
        <dbReference type="ARBA" id="ARBA00023163"/>
    </source>
</evidence>
<evidence type="ECO:0000256" key="4">
    <source>
        <dbReference type="ARBA" id="ARBA00022473"/>
    </source>
</evidence>
<feature type="domain" description="Homeobox" evidence="13">
    <location>
        <begin position="149"/>
        <end position="164"/>
    </location>
</feature>
<evidence type="ECO:0000256" key="5">
    <source>
        <dbReference type="ARBA" id="ARBA00022606"/>
    </source>
</evidence>
<protein>
    <recommendedName>
        <fullName evidence="3">Visual system homeobox 2</fullName>
    </recommendedName>
    <alternativeName>
        <fullName evidence="9">Ceh-10 homeodomain-containing homolog</fullName>
    </alternativeName>
    <alternativeName>
        <fullName evidence="10">Homeobox protein CHX10</fullName>
    </alternativeName>
</protein>
<keyword evidence="4" id="KW-0217">Developmental protein</keyword>
<keyword evidence="11" id="KW-0371">Homeobox</keyword>
<dbReference type="SUPFAM" id="SSF46689">
    <property type="entry name" value="Homeodomain-like"/>
    <property type="match status" value="1"/>
</dbReference>
<keyword evidence="11" id="KW-0539">Nucleus</keyword>
<dbReference type="EMBL" id="CAXKWB010082015">
    <property type="protein sequence ID" value="CAL4206496.1"/>
    <property type="molecule type" value="Genomic_DNA"/>
</dbReference>
<evidence type="ECO:0000256" key="11">
    <source>
        <dbReference type="PROSITE-ProRule" id="PRU00108"/>
    </source>
</evidence>
<keyword evidence="7" id="KW-0804">Transcription</keyword>
<dbReference type="InterPro" id="IPR003654">
    <property type="entry name" value="OAR_dom"/>
</dbReference>
<keyword evidence="8" id="KW-0844">Vision</keyword>
<dbReference type="Gene3D" id="1.10.10.60">
    <property type="entry name" value="Homeodomain-like"/>
    <property type="match status" value="1"/>
</dbReference>
<proteinExistence type="inferred from homology"/>
<keyword evidence="6" id="KW-0805">Transcription regulation</keyword>
<evidence type="ECO:0000256" key="8">
    <source>
        <dbReference type="ARBA" id="ARBA00023305"/>
    </source>
</evidence>
<dbReference type="GO" id="GO:1990837">
    <property type="term" value="F:sequence-specific double-stranded DNA binding"/>
    <property type="evidence" value="ECO:0007669"/>
    <property type="project" value="TreeGrafter"/>
</dbReference>
<organism evidence="16 17">
    <name type="scientific">Meganyctiphanes norvegica</name>
    <name type="common">Northern krill</name>
    <name type="synonym">Thysanopoda norvegica</name>
    <dbReference type="NCBI Taxonomy" id="48144"/>
    <lineage>
        <taxon>Eukaryota</taxon>
        <taxon>Metazoa</taxon>
        <taxon>Ecdysozoa</taxon>
        <taxon>Arthropoda</taxon>
        <taxon>Crustacea</taxon>
        <taxon>Multicrustacea</taxon>
        <taxon>Malacostraca</taxon>
        <taxon>Eumalacostraca</taxon>
        <taxon>Eucarida</taxon>
        <taxon>Euphausiacea</taxon>
        <taxon>Euphausiidae</taxon>
        <taxon>Meganyctiphanes</taxon>
    </lineage>
</organism>
<gene>
    <name evidence="16" type="ORF">MNOR_LOCUS38012</name>
</gene>
<dbReference type="PROSITE" id="PS50803">
    <property type="entry name" value="OAR"/>
    <property type="match status" value="1"/>
</dbReference>
<dbReference type="Proteomes" id="UP001497623">
    <property type="component" value="Unassembled WGS sequence"/>
</dbReference>
<evidence type="ECO:0000313" key="17">
    <source>
        <dbReference type="Proteomes" id="UP001497623"/>
    </source>
</evidence>
<dbReference type="GO" id="GO:0007601">
    <property type="term" value="P:visual perception"/>
    <property type="evidence" value="ECO:0007669"/>
    <property type="project" value="UniProtKB-KW"/>
</dbReference>
<dbReference type="CDD" id="cd00086">
    <property type="entry name" value="homeodomain"/>
    <property type="match status" value="1"/>
</dbReference>
<comment type="subcellular location">
    <subcellularLocation>
        <location evidence="1 11">Nucleus</location>
    </subcellularLocation>
</comment>
<dbReference type="GO" id="GO:0005634">
    <property type="term" value="C:nucleus"/>
    <property type="evidence" value="ECO:0007669"/>
    <property type="project" value="UniProtKB-SubCell"/>
</dbReference>
<sequence>MAAATSRIANAMLSYVTPFIYKINSMNIAHGIKAELRAGAPTHIGINYFTYRGFLPTANIYASVMCRNTKIPVVILGYRNRYQPYEERVCSMCNRNEIGDEYHYILQCPIFKSHRRKFLNNYYLDVVTVFMHPLYEDLPHEGYINTYAHINVWFQNRRAKWRKTEKTWGKSTIMAEYGLYGAMVRHSLPLPETIVKSVETGDDCPAPWLLGMHRKSIEAASTLNNDTEVDGEASDGREDQQPQNLHQQQQQQQQQQQVPEQINVDHSEQKVPQNMSRECHNDADSGFHREPPPYPMDKYGVKISKCLNSLVTCEKLLHKTNPAYENAKNVKFEVSSSVTGFGPGRPTEVSTSAGGSGLHAGVATSNQQAISNQHPDDLRSSSIAVLRQKAQEHAARMSLNNNLGLHADALHHHNHLAHF</sequence>
<evidence type="ECO:0000256" key="6">
    <source>
        <dbReference type="ARBA" id="ARBA00023015"/>
    </source>
</evidence>
<evidence type="ECO:0000259" key="13">
    <source>
        <dbReference type="PROSITE" id="PS50071"/>
    </source>
</evidence>
<evidence type="ECO:0000313" key="16">
    <source>
        <dbReference type="EMBL" id="CAL4206496.1"/>
    </source>
</evidence>
<dbReference type="PROSITE" id="PS50071">
    <property type="entry name" value="HOMEOBOX_2"/>
    <property type="match status" value="1"/>
</dbReference>
<dbReference type="InterPro" id="IPR023339">
    <property type="entry name" value="CVC"/>
</dbReference>
<name>A0AAV2SJ42_MEGNR</name>
<evidence type="ECO:0000256" key="3">
    <source>
        <dbReference type="ARBA" id="ARBA00014891"/>
    </source>
</evidence>
<dbReference type="InterPro" id="IPR052294">
    <property type="entry name" value="VSX_homeobox_regulators"/>
</dbReference>
<feature type="DNA-binding region" description="Homeobox" evidence="11">
    <location>
        <begin position="151"/>
        <end position="165"/>
    </location>
</feature>
<feature type="domain" description="CVC" evidence="15">
    <location>
        <begin position="166"/>
        <end position="218"/>
    </location>
</feature>
<dbReference type="PROSITE" id="PS51496">
    <property type="entry name" value="CVC"/>
    <property type="match status" value="1"/>
</dbReference>
<feature type="domain" description="OAR" evidence="14">
    <location>
        <begin position="381"/>
        <end position="394"/>
    </location>
</feature>
<keyword evidence="11" id="KW-0238">DNA-binding</keyword>
<dbReference type="Pfam" id="PF03826">
    <property type="entry name" value="OAR"/>
    <property type="match status" value="1"/>
</dbReference>
<evidence type="ECO:0000256" key="2">
    <source>
        <dbReference type="ARBA" id="ARBA00005733"/>
    </source>
</evidence>
<dbReference type="InterPro" id="IPR009057">
    <property type="entry name" value="Homeodomain-like_sf"/>
</dbReference>
<feature type="compositionally biased region" description="Basic and acidic residues" evidence="12">
    <location>
        <begin position="277"/>
        <end position="291"/>
    </location>
</feature>
<keyword evidence="5" id="KW-0716">Sensory transduction</keyword>
<keyword evidence="17" id="KW-1185">Reference proteome</keyword>
<reference evidence="16 17" key="1">
    <citation type="submission" date="2024-05" db="EMBL/GenBank/DDBJ databases">
        <authorList>
            <person name="Wallberg A."/>
        </authorList>
    </citation>
    <scope>NUCLEOTIDE SEQUENCE [LARGE SCALE GENOMIC DNA]</scope>
</reference>
<feature type="compositionally biased region" description="Low complexity" evidence="12">
    <location>
        <begin position="241"/>
        <end position="257"/>
    </location>
</feature>
<evidence type="ECO:0000256" key="10">
    <source>
        <dbReference type="ARBA" id="ARBA00031274"/>
    </source>
</evidence>
<dbReference type="InterPro" id="IPR001356">
    <property type="entry name" value="HD"/>
</dbReference>
<dbReference type="PANTHER" id="PTHR46892:SF3">
    <property type="entry name" value="VISUAL SYSTEM HOMEOBOX 2"/>
    <property type="match status" value="1"/>
</dbReference>
<accession>A0AAV2SJ42</accession>
<comment type="similarity">
    <text evidence="2">Belongs to the paired homeobox family.</text>
</comment>
<evidence type="ECO:0000256" key="1">
    <source>
        <dbReference type="ARBA" id="ARBA00004123"/>
    </source>
</evidence>
<feature type="non-terminal residue" evidence="16">
    <location>
        <position position="419"/>
    </location>
</feature>
<dbReference type="AlphaFoldDB" id="A0AAV2SJ42"/>
<evidence type="ECO:0000259" key="14">
    <source>
        <dbReference type="PROSITE" id="PS50803"/>
    </source>
</evidence>
<dbReference type="PANTHER" id="PTHR46892">
    <property type="entry name" value="VISUAL SYSTEM HOMEOBOX 2"/>
    <property type="match status" value="1"/>
</dbReference>
<dbReference type="GO" id="GO:0006357">
    <property type="term" value="P:regulation of transcription by RNA polymerase II"/>
    <property type="evidence" value="ECO:0007669"/>
    <property type="project" value="TreeGrafter"/>
</dbReference>
<evidence type="ECO:0000256" key="12">
    <source>
        <dbReference type="SAM" id="MobiDB-lite"/>
    </source>
</evidence>
<evidence type="ECO:0000259" key="15">
    <source>
        <dbReference type="PROSITE" id="PS51496"/>
    </source>
</evidence>
<comment type="caution">
    <text evidence="16">The sequence shown here is derived from an EMBL/GenBank/DDBJ whole genome shotgun (WGS) entry which is preliminary data.</text>
</comment>
<evidence type="ECO:0000256" key="9">
    <source>
        <dbReference type="ARBA" id="ARBA00030203"/>
    </source>
</evidence>